<dbReference type="AlphaFoldDB" id="T0ZMX4"/>
<keyword evidence="5 7" id="KW-1133">Transmembrane helix</keyword>
<evidence type="ECO:0000256" key="4">
    <source>
        <dbReference type="ARBA" id="ARBA00022692"/>
    </source>
</evidence>
<dbReference type="GO" id="GO:0005886">
    <property type="term" value="C:plasma membrane"/>
    <property type="evidence" value="ECO:0007669"/>
    <property type="project" value="UniProtKB-SubCell"/>
</dbReference>
<reference evidence="9" key="1">
    <citation type="submission" date="2013-08" db="EMBL/GenBank/DDBJ databases">
        <authorList>
            <person name="Mendez C."/>
            <person name="Richter M."/>
            <person name="Ferrer M."/>
            <person name="Sanchez J."/>
        </authorList>
    </citation>
    <scope>NUCLEOTIDE SEQUENCE</scope>
</reference>
<dbReference type="PANTHER" id="PTHR30183">
    <property type="entry name" value="MOLYBDENUM TRANSPORT SYSTEM PERMEASE PROTEIN MODB"/>
    <property type="match status" value="1"/>
</dbReference>
<feature type="transmembrane region" description="Helical" evidence="7">
    <location>
        <begin position="155"/>
        <end position="179"/>
    </location>
</feature>
<evidence type="ECO:0000256" key="7">
    <source>
        <dbReference type="SAM" id="Phobius"/>
    </source>
</evidence>
<evidence type="ECO:0000256" key="1">
    <source>
        <dbReference type="ARBA" id="ARBA00004651"/>
    </source>
</evidence>
<proteinExistence type="predicted"/>
<evidence type="ECO:0000256" key="2">
    <source>
        <dbReference type="ARBA" id="ARBA00022448"/>
    </source>
</evidence>
<evidence type="ECO:0000313" key="9">
    <source>
        <dbReference type="EMBL" id="EQD31120.1"/>
    </source>
</evidence>
<feature type="domain" description="ABC transmembrane type-1" evidence="8">
    <location>
        <begin position="1"/>
        <end position="176"/>
    </location>
</feature>
<evidence type="ECO:0000256" key="6">
    <source>
        <dbReference type="ARBA" id="ARBA00023136"/>
    </source>
</evidence>
<evidence type="ECO:0000259" key="8">
    <source>
        <dbReference type="PROSITE" id="PS50928"/>
    </source>
</evidence>
<dbReference type="InterPro" id="IPR000515">
    <property type="entry name" value="MetI-like"/>
</dbReference>
<dbReference type="GO" id="GO:0055085">
    <property type="term" value="P:transmembrane transport"/>
    <property type="evidence" value="ECO:0007669"/>
    <property type="project" value="InterPro"/>
</dbReference>
<sequence>WVSSAVTLPVLVPHLVVGLALLLWVMPGTVMGGLLDRAGLPVFDTIWGVVLVMVYVGASYTVLASEQAFLAIDRSMVEAVRTLGATPADAFLDVTLPLSLRGILAGALLTWARSISEIGGFLILAYTVIPSPPYGGPVTNPASVYIFNLYQEGALGAAASAAALLLLIALAAFVVVRLLERSGRLPWNRGGIGA</sequence>
<evidence type="ECO:0000256" key="3">
    <source>
        <dbReference type="ARBA" id="ARBA00022475"/>
    </source>
</evidence>
<comment type="caution">
    <text evidence="9">The sequence shown here is derived from an EMBL/GenBank/DDBJ whole genome shotgun (WGS) entry which is preliminary data.</text>
</comment>
<reference evidence="9" key="2">
    <citation type="journal article" date="2014" name="ISME J.">
        <title>Microbial stratification in low pH oxic and suboxic macroscopic growths along an acid mine drainage.</title>
        <authorList>
            <person name="Mendez-Garcia C."/>
            <person name="Mesa V."/>
            <person name="Sprenger R.R."/>
            <person name="Richter M."/>
            <person name="Diez M.S."/>
            <person name="Solano J."/>
            <person name="Bargiela R."/>
            <person name="Golyshina O.V."/>
            <person name="Manteca A."/>
            <person name="Ramos J.L."/>
            <person name="Gallego J.R."/>
            <person name="Llorente I."/>
            <person name="Martins Dos Santos V.A."/>
            <person name="Jensen O.N."/>
            <person name="Pelaez A.I."/>
            <person name="Sanchez J."/>
            <person name="Ferrer M."/>
        </authorList>
    </citation>
    <scope>NUCLEOTIDE SEQUENCE</scope>
</reference>
<keyword evidence="3" id="KW-1003">Cell membrane</keyword>
<organism evidence="9">
    <name type="scientific">mine drainage metagenome</name>
    <dbReference type="NCBI Taxonomy" id="410659"/>
    <lineage>
        <taxon>unclassified sequences</taxon>
        <taxon>metagenomes</taxon>
        <taxon>ecological metagenomes</taxon>
    </lineage>
</organism>
<evidence type="ECO:0000256" key="5">
    <source>
        <dbReference type="ARBA" id="ARBA00022989"/>
    </source>
</evidence>
<dbReference type="SUPFAM" id="SSF161098">
    <property type="entry name" value="MetI-like"/>
    <property type="match status" value="1"/>
</dbReference>
<protein>
    <submittedName>
        <fullName evidence="9">Binding-protein-dependent transport system inner membrane component</fullName>
    </submittedName>
</protein>
<gene>
    <name evidence="9" type="ORF">B1B_18265</name>
</gene>
<dbReference type="PANTHER" id="PTHR30183:SF3">
    <property type="entry name" value="MOLYBDENUM TRANSPORT SYSTEM PERMEASE PROTEIN MODB"/>
    <property type="match status" value="1"/>
</dbReference>
<accession>T0ZMX4</accession>
<keyword evidence="6 7" id="KW-0472">Membrane</keyword>
<feature type="transmembrane region" description="Helical" evidence="7">
    <location>
        <begin position="12"/>
        <end position="34"/>
    </location>
</feature>
<keyword evidence="2" id="KW-0813">Transport</keyword>
<feature type="transmembrane region" description="Helical" evidence="7">
    <location>
        <begin position="46"/>
        <end position="70"/>
    </location>
</feature>
<dbReference type="InterPro" id="IPR035906">
    <property type="entry name" value="MetI-like_sf"/>
</dbReference>
<dbReference type="Pfam" id="PF00528">
    <property type="entry name" value="BPD_transp_1"/>
    <property type="match status" value="1"/>
</dbReference>
<name>T0ZMX4_9ZZZZ</name>
<comment type="subcellular location">
    <subcellularLocation>
        <location evidence="1">Cell membrane</location>
        <topology evidence="1">Multi-pass membrane protein</topology>
    </subcellularLocation>
</comment>
<dbReference type="Gene3D" id="1.10.3720.10">
    <property type="entry name" value="MetI-like"/>
    <property type="match status" value="1"/>
</dbReference>
<feature type="non-terminal residue" evidence="9">
    <location>
        <position position="1"/>
    </location>
</feature>
<dbReference type="PROSITE" id="PS50928">
    <property type="entry name" value="ABC_TM1"/>
    <property type="match status" value="1"/>
</dbReference>
<dbReference type="CDD" id="cd06261">
    <property type="entry name" value="TM_PBP2"/>
    <property type="match status" value="1"/>
</dbReference>
<feature type="transmembrane region" description="Helical" evidence="7">
    <location>
        <begin position="118"/>
        <end position="135"/>
    </location>
</feature>
<dbReference type="EMBL" id="AUZY01012222">
    <property type="protein sequence ID" value="EQD31120.1"/>
    <property type="molecule type" value="Genomic_DNA"/>
</dbReference>
<keyword evidence="4 7" id="KW-0812">Transmembrane</keyword>